<dbReference type="GeneID" id="103507194"/>
<proteinExistence type="predicted"/>
<dbReference type="InterPro" id="IPR001353">
    <property type="entry name" value="Proteasome_sua/b"/>
</dbReference>
<dbReference type="Pfam" id="PF00227">
    <property type="entry name" value="Proteasome"/>
    <property type="match status" value="1"/>
</dbReference>
<dbReference type="InterPro" id="IPR029055">
    <property type="entry name" value="Ntn_hydrolases_N"/>
</dbReference>
<dbReference type="STRING" id="121845.A0A1S3CXM5"/>
<protein>
    <submittedName>
        <fullName evidence="3">Proteasome subunit alpha type-2-like</fullName>
    </submittedName>
</protein>
<dbReference type="Gene3D" id="3.60.20.10">
    <property type="entry name" value="Glutamine Phosphoribosylpyrophosphate, subunit 1, domain 1"/>
    <property type="match status" value="1"/>
</dbReference>
<organism evidence="2 3">
    <name type="scientific">Diaphorina citri</name>
    <name type="common">Asian citrus psyllid</name>
    <dbReference type="NCBI Taxonomy" id="121845"/>
    <lineage>
        <taxon>Eukaryota</taxon>
        <taxon>Metazoa</taxon>
        <taxon>Ecdysozoa</taxon>
        <taxon>Arthropoda</taxon>
        <taxon>Hexapoda</taxon>
        <taxon>Insecta</taxon>
        <taxon>Pterygota</taxon>
        <taxon>Neoptera</taxon>
        <taxon>Paraneoptera</taxon>
        <taxon>Hemiptera</taxon>
        <taxon>Sternorrhyncha</taxon>
        <taxon>Psylloidea</taxon>
        <taxon>Psyllidae</taxon>
        <taxon>Diaphorininae</taxon>
        <taxon>Diaphorina</taxon>
    </lineage>
</organism>
<sequence>MDLPPSTANEDSFQSTYQLAELSVRNDPNTSIAIVKPDGLAFIKVSRESSILVEKWSSPQIVNINENMSMSFCGNEADFRALSGYAKKQSARYQVIHESPISSVMIMKELSALLNQYTRMVGYRPFAANIVLGARGILYKINAGGEVFHYENNIQVLGDNSEHIEQLLTRDNVSSLSLDQAIDKCVSILHEVFTLQPGDIQVSRTGAEEGSAFTSTVI</sequence>
<dbReference type="AlphaFoldDB" id="A0A1S3CXM5"/>
<dbReference type="Proteomes" id="UP000079169">
    <property type="component" value="Unplaced"/>
</dbReference>
<dbReference type="SUPFAM" id="SSF56235">
    <property type="entry name" value="N-terminal nucleophile aminohydrolases (Ntn hydrolases)"/>
    <property type="match status" value="1"/>
</dbReference>
<dbReference type="InterPro" id="IPR050115">
    <property type="entry name" value="Proteasome_alpha"/>
</dbReference>
<evidence type="ECO:0000313" key="2">
    <source>
        <dbReference type="Proteomes" id="UP000079169"/>
    </source>
</evidence>
<keyword evidence="1" id="KW-0647">Proteasome</keyword>
<dbReference type="PANTHER" id="PTHR11599">
    <property type="entry name" value="PROTEASOME SUBUNIT ALPHA/BETA"/>
    <property type="match status" value="1"/>
</dbReference>
<dbReference type="RefSeq" id="XP_008469867.1">
    <property type="nucleotide sequence ID" value="XM_008471645.1"/>
</dbReference>
<gene>
    <name evidence="3" type="primary">LOC103507194</name>
</gene>
<reference evidence="3" key="1">
    <citation type="submission" date="2025-08" db="UniProtKB">
        <authorList>
            <consortium name="RefSeq"/>
        </authorList>
    </citation>
    <scope>IDENTIFICATION</scope>
</reference>
<dbReference type="GO" id="GO:0051603">
    <property type="term" value="P:proteolysis involved in protein catabolic process"/>
    <property type="evidence" value="ECO:0007669"/>
    <property type="project" value="InterPro"/>
</dbReference>
<accession>A0A1S3CXM5</accession>
<dbReference type="KEGG" id="dci:103507194"/>
<evidence type="ECO:0000256" key="1">
    <source>
        <dbReference type="ARBA" id="ARBA00022942"/>
    </source>
</evidence>
<keyword evidence="2" id="KW-1185">Reference proteome</keyword>
<evidence type="ECO:0000313" key="3">
    <source>
        <dbReference type="RefSeq" id="XP_008469867.1"/>
    </source>
</evidence>
<dbReference type="GO" id="GO:0005839">
    <property type="term" value="C:proteasome core complex"/>
    <property type="evidence" value="ECO:0007669"/>
    <property type="project" value="InterPro"/>
</dbReference>
<dbReference type="PaxDb" id="121845-A0A1S3CXM5"/>
<name>A0A1S3CXM5_DIACI</name>